<evidence type="ECO:0000256" key="1">
    <source>
        <dbReference type="SAM" id="MobiDB-lite"/>
    </source>
</evidence>
<keyword evidence="3" id="KW-1185">Reference proteome</keyword>
<evidence type="ECO:0008006" key="4">
    <source>
        <dbReference type="Google" id="ProtNLM"/>
    </source>
</evidence>
<organism evidence="2 3">
    <name type="scientific">Rathayibacter festucae</name>
    <dbReference type="NCBI Taxonomy" id="110937"/>
    <lineage>
        <taxon>Bacteria</taxon>
        <taxon>Bacillati</taxon>
        <taxon>Actinomycetota</taxon>
        <taxon>Actinomycetes</taxon>
        <taxon>Micrococcales</taxon>
        <taxon>Microbacteriaceae</taxon>
        <taxon>Rathayibacter</taxon>
    </lineage>
</organism>
<evidence type="ECO:0000313" key="3">
    <source>
        <dbReference type="Proteomes" id="UP000464597"/>
    </source>
</evidence>
<dbReference type="EMBL" id="CP047180">
    <property type="protein sequence ID" value="QHC64575.1"/>
    <property type="molecule type" value="Genomic_DNA"/>
</dbReference>
<feature type="compositionally biased region" description="Polar residues" evidence="1">
    <location>
        <begin position="1"/>
        <end position="12"/>
    </location>
</feature>
<sequence>MTNSSSNSFQSLGNGGFRVSGARISPTTGRYVTRSSASVGKSAASPAQPKTQPTPK</sequence>
<gene>
    <name evidence="2" type="ORF">GSU69_19040</name>
</gene>
<evidence type="ECO:0000313" key="2">
    <source>
        <dbReference type="EMBL" id="QHC64575.1"/>
    </source>
</evidence>
<accession>A0ABX6H444</accession>
<proteinExistence type="predicted"/>
<name>A0ABX6H444_9MICO</name>
<dbReference type="Proteomes" id="UP000464597">
    <property type="component" value="Chromosome"/>
</dbReference>
<feature type="compositionally biased region" description="Polar residues" evidence="1">
    <location>
        <begin position="25"/>
        <end position="39"/>
    </location>
</feature>
<feature type="region of interest" description="Disordered" evidence="1">
    <location>
        <begin position="1"/>
        <end position="56"/>
    </location>
</feature>
<dbReference type="RefSeq" id="WP_159423922.1">
    <property type="nucleotide sequence ID" value="NZ_CP047180.1"/>
</dbReference>
<reference evidence="3" key="1">
    <citation type="submission" date="2019-12" db="EMBL/GenBank/DDBJ databases">
        <title>Complete and draft genome sequences of new strains and members of some known species of the genus Rathayibacter isolated from plants.</title>
        <authorList>
            <person name="Tarlachkov S.V."/>
            <person name="Starodumova I.P."/>
            <person name="Dorofeeva L.V."/>
            <person name="Prisyazhnaya N.V."/>
            <person name="Leyn S."/>
            <person name="Zlamal J."/>
            <person name="Elan M."/>
            <person name="Osterman A.L."/>
            <person name="Nadler S."/>
            <person name="Subbotin S.A."/>
            <person name="Evtushenko L.I."/>
        </authorList>
    </citation>
    <scope>NUCLEOTIDE SEQUENCE [LARGE SCALE GENOMIC DNA]</scope>
    <source>
        <strain evidence="3">VKM Ac-2802</strain>
    </source>
</reference>
<protein>
    <recommendedName>
        <fullName evidence="4">ABC transporter ATP-binding protein</fullName>
    </recommendedName>
</protein>